<evidence type="ECO:0000256" key="1">
    <source>
        <dbReference type="SAM" id="MobiDB-lite"/>
    </source>
</evidence>
<protein>
    <submittedName>
        <fullName evidence="2">Uncharacterized protein</fullName>
    </submittedName>
</protein>
<name>A0A6G0YAH4_APHCR</name>
<organism evidence="2 3">
    <name type="scientific">Aphis craccivora</name>
    <name type="common">Cowpea aphid</name>
    <dbReference type="NCBI Taxonomy" id="307492"/>
    <lineage>
        <taxon>Eukaryota</taxon>
        <taxon>Metazoa</taxon>
        <taxon>Ecdysozoa</taxon>
        <taxon>Arthropoda</taxon>
        <taxon>Hexapoda</taxon>
        <taxon>Insecta</taxon>
        <taxon>Pterygota</taxon>
        <taxon>Neoptera</taxon>
        <taxon>Paraneoptera</taxon>
        <taxon>Hemiptera</taxon>
        <taxon>Sternorrhyncha</taxon>
        <taxon>Aphidomorpha</taxon>
        <taxon>Aphidoidea</taxon>
        <taxon>Aphididae</taxon>
        <taxon>Aphidini</taxon>
        <taxon>Aphis</taxon>
        <taxon>Aphis</taxon>
    </lineage>
</organism>
<evidence type="ECO:0000313" key="2">
    <source>
        <dbReference type="EMBL" id="KAF0751966.1"/>
    </source>
</evidence>
<keyword evidence="3" id="KW-1185">Reference proteome</keyword>
<accession>A0A6G0YAH4</accession>
<proteinExistence type="predicted"/>
<comment type="caution">
    <text evidence="2">The sequence shown here is derived from an EMBL/GenBank/DDBJ whole genome shotgun (WGS) entry which is preliminary data.</text>
</comment>
<dbReference type="Proteomes" id="UP000478052">
    <property type="component" value="Unassembled WGS sequence"/>
</dbReference>
<evidence type="ECO:0000313" key="3">
    <source>
        <dbReference type="Proteomes" id="UP000478052"/>
    </source>
</evidence>
<feature type="region of interest" description="Disordered" evidence="1">
    <location>
        <begin position="35"/>
        <end position="67"/>
    </location>
</feature>
<reference evidence="2 3" key="1">
    <citation type="submission" date="2019-08" db="EMBL/GenBank/DDBJ databases">
        <title>Whole genome of Aphis craccivora.</title>
        <authorList>
            <person name="Voronova N.V."/>
            <person name="Shulinski R.S."/>
            <person name="Bandarenka Y.V."/>
            <person name="Zhorov D.G."/>
            <person name="Warner D."/>
        </authorList>
    </citation>
    <scope>NUCLEOTIDE SEQUENCE [LARGE SCALE GENOMIC DNA]</scope>
    <source>
        <strain evidence="2">180601</strain>
        <tissue evidence="2">Whole Body</tissue>
    </source>
</reference>
<dbReference type="AlphaFoldDB" id="A0A6G0YAH4"/>
<sequence length="203" mass="23213">MFMLSETDGWTSEKLPTPSEIASEYILKSIKGINDTNNCMSSAELDDDDKGDDYEDDQDDNDDNYKDNDTAINKFLNNIKKRSLAKALSAAIGNDFKEFKTQILKFDFCPMTADRFVIKHLESINSNVKLFKSKHLRNNIDTEQSDPDKQNNSPIKSYKLIKNIVTEILNTDKDLNFNMLFKQLQSDGATDEDLNKKENESDT</sequence>
<feature type="compositionally biased region" description="Acidic residues" evidence="1">
    <location>
        <begin position="44"/>
        <end position="62"/>
    </location>
</feature>
<dbReference type="EMBL" id="VUJU01005198">
    <property type="protein sequence ID" value="KAF0751966.1"/>
    <property type="molecule type" value="Genomic_DNA"/>
</dbReference>
<gene>
    <name evidence="2" type="ORF">FWK35_00016668</name>
</gene>